<dbReference type="PANTHER" id="PTHR10057:SF0">
    <property type="entry name" value="TRANSLOCATOR PROTEIN"/>
    <property type="match status" value="1"/>
</dbReference>
<feature type="transmembrane region" description="Helical" evidence="6">
    <location>
        <begin position="90"/>
        <end position="108"/>
    </location>
</feature>
<evidence type="ECO:0000313" key="8">
    <source>
        <dbReference type="Proteomes" id="UP000193465"/>
    </source>
</evidence>
<dbReference type="PANTHER" id="PTHR10057">
    <property type="entry name" value="PERIPHERAL-TYPE BENZODIAZEPINE RECEPTOR"/>
    <property type="match status" value="1"/>
</dbReference>
<dbReference type="FunFam" id="1.20.1260.100:FF:000001">
    <property type="entry name" value="translocator protein 2"/>
    <property type="match status" value="1"/>
</dbReference>
<dbReference type="PIRSF" id="PIRSF005859">
    <property type="entry name" value="PBR"/>
    <property type="match status" value="1"/>
</dbReference>
<evidence type="ECO:0000256" key="6">
    <source>
        <dbReference type="SAM" id="Phobius"/>
    </source>
</evidence>
<dbReference type="EMBL" id="LQOT01000046">
    <property type="protein sequence ID" value="ORV44773.1"/>
    <property type="molecule type" value="Genomic_DNA"/>
</dbReference>
<evidence type="ECO:0000256" key="5">
    <source>
        <dbReference type="ARBA" id="ARBA00023136"/>
    </source>
</evidence>
<dbReference type="InterPro" id="IPR004307">
    <property type="entry name" value="TspO_MBR"/>
</dbReference>
<feature type="transmembrane region" description="Helical" evidence="6">
    <location>
        <begin position="114"/>
        <end position="135"/>
    </location>
</feature>
<keyword evidence="7" id="KW-0675">Receptor</keyword>
<comment type="subcellular location">
    <subcellularLocation>
        <location evidence="1">Membrane</location>
        <topology evidence="1">Multi-pass membrane protein</topology>
    </subcellularLocation>
</comment>
<dbReference type="STRING" id="188915.AWC02_14740"/>
<accession>A0A1X1TJS8</accession>
<evidence type="ECO:0000256" key="3">
    <source>
        <dbReference type="ARBA" id="ARBA00022692"/>
    </source>
</evidence>
<dbReference type="GO" id="GO:0016020">
    <property type="term" value="C:membrane"/>
    <property type="evidence" value="ECO:0007669"/>
    <property type="project" value="UniProtKB-SubCell"/>
</dbReference>
<keyword evidence="3 6" id="KW-0812">Transmembrane</keyword>
<feature type="transmembrane region" description="Helical" evidence="6">
    <location>
        <begin position="142"/>
        <end position="163"/>
    </location>
</feature>
<evidence type="ECO:0000256" key="2">
    <source>
        <dbReference type="ARBA" id="ARBA00007524"/>
    </source>
</evidence>
<reference evidence="7 8" key="1">
    <citation type="submission" date="2016-01" db="EMBL/GenBank/DDBJ databases">
        <title>The new phylogeny of the genus Mycobacterium.</title>
        <authorList>
            <person name="Tarcisio F."/>
            <person name="Conor M."/>
            <person name="Antonella G."/>
            <person name="Elisabetta G."/>
            <person name="Giulia F.S."/>
            <person name="Sara T."/>
            <person name="Anna F."/>
            <person name="Clotilde B."/>
            <person name="Roberto B."/>
            <person name="Veronica D.S."/>
            <person name="Fabio R."/>
            <person name="Monica P."/>
            <person name="Olivier J."/>
            <person name="Enrico T."/>
            <person name="Nicola S."/>
        </authorList>
    </citation>
    <scope>NUCLEOTIDE SEQUENCE [LARGE SCALE GENOMIC DNA]</scope>
    <source>
        <strain evidence="7 8">ATCC 27353</strain>
    </source>
</reference>
<organism evidence="7 8">
    <name type="scientific">Mycolicibacter engbaekii</name>
    <dbReference type="NCBI Taxonomy" id="188915"/>
    <lineage>
        <taxon>Bacteria</taxon>
        <taxon>Bacillati</taxon>
        <taxon>Actinomycetota</taxon>
        <taxon>Actinomycetes</taxon>
        <taxon>Mycobacteriales</taxon>
        <taxon>Mycobacteriaceae</taxon>
        <taxon>Mycolicibacter</taxon>
    </lineage>
</organism>
<dbReference type="CDD" id="cd15904">
    <property type="entry name" value="TSPO_MBR"/>
    <property type="match status" value="1"/>
</dbReference>
<dbReference type="Proteomes" id="UP000193465">
    <property type="component" value="Unassembled WGS sequence"/>
</dbReference>
<evidence type="ECO:0000256" key="4">
    <source>
        <dbReference type="ARBA" id="ARBA00022989"/>
    </source>
</evidence>
<evidence type="ECO:0000256" key="1">
    <source>
        <dbReference type="ARBA" id="ARBA00004141"/>
    </source>
</evidence>
<dbReference type="Gene3D" id="1.20.1260.100">
    <property type="entry name" value="TspO/MBR protein"/>
    <property type="match status" value="1"/>
</dbReference>
<comment type="caution">
    <text evidence="7">The sequence shown here is derived from an EMBL/GenBank/DDBJ whole genome shotgun (WGS) entry which is preliminary data.</text>
</comment>
<dbReference type="RefSeq" id="WP_085129486.1">
    <property type="nucleotide sequence ID" value="NZ_LQOT01000046.1"/>
</dbReference>
<dbReference type="GO" id="GO:0033013">
    <property type="term" value="P:tetrapyrrole metabolic process"/>
    <property type="evidence" value="ECO:0007669"/>
    <property type="project" value="UniProtKB-ARBA"/>
</dbReference>
<dbReference type="AlphaFoldDB" id="A0A1X1TJS8"/>
<proteinExistence type="inferred from homology"/>
<dbReference type="InterPro" id="IPR038330">
    <property type="entry name" value="TspO/MBR-related_sf"/>
</dbReference>
<dbReference type="Pfam" id="PF03073">
    <property type="entry name" value="TspO_MBR"/>
    <property type="match status" value="1"/>
</dbReference>
<evidence type="ECO:0000313" key="7">
    <source>
        <dbReference type="EMBL" id="ORV44773.1"/>
    </source>
</evidence>
<sequence>MGTNASTAPRSAASRHLAALVISLVLVGAVSALGGISSAGAADKYGTLAQPSWAPPSYLFGPVWTVLYVLMAVAAWLVWRTDPRWSNPAIIVYGVQLALNLAWSPLFFGLGWRGLALVDILVLDIAVAVTIALFWKARRIAAILLLPYLGWILFATALNYSVWSLNS</sequence>
<keyword evidence="8" id="KW-1185">Reference proteome</keyword>
<gene>
    <name evidence="7" type="ORF">AWC02_14740</name>
</gene>
<protein>
    <submittedName>
        <fullName evidence="7">Peripheral-type benzodiazepine receptor</fullName>
    </submittedName>
</protein>
<keyword evidence="5 6" id="KW-0472">Membrane</keyword>
<comment type="similarity">
    <text evidence="2">Belongs to the TspO/BZRP family.</text>
</comment>
<name>A0A1X1TJS8_9MYCO</name>
<keyword evidence="4 6" id="KW-1133">Transmembrane helix</keyword>
<feature type="transmembrane region" description="Helical" evidence="6">
    <location>
        <begin position="57"/>
        <end position="78"/>
    </location>
</feature>